<comment type="caution">
    <text evidence="2">The sequence shown here is derived from an EMBL/GenBank/DDBJ whole genome shotgun (WGS) entry which is preliminary data.</text>
</comment>
<feature type="transmembrane region" description="Helical" evidence="1">
    <location>
        <begin position="171"/>
        <end position="193"/>
    </location>
</feature>
<feature type="transmembrane region" description="Helical" evidence="1">
    <location>
        <begin position="116"/>
        <end position="138"/>
    </location>
</feature>
<feature type="transmembrane region" description="Helical" evidence="1">
    <location>
        <begin position="89"/>
        <end position="110"/>
    </location>
</feature>
<name>A0ABS4Z2Q3_9ACTN</name>
<keyword evidence="1" id="KW-1133">Transmembrane helix</keyword>
<dbReference type="EMBL" id="JAGIOB010000001">
    <property type="protein sequence ID" value="MBP2415264.1"/>
    <property type="molecule type" value="Genomic_DNA"/>
</dbReference>
<organism evidence="2 3">
    <name type="scientific">Microlunatus capsulatus</name>
    <dbReference type="NCBI Taxonomy" id="99117"/>
    <lineage>
        <taxon>Bacteria</taxon>
        <taxon>Bacillati</taxon>
        <taxon>Actinomycetota</taxon>
        <taxon>Actinomycetes</taxon>
        <taxon>Propionibacteriales</taxon>
        <taxon>Propionibacteriaceae</taxon>
        <taxon>Microlunatus</taxon>
    </lineage>
</organism>
<dbReference type="PANTHER" id="PTHR40078">
    <property type="entry name" value="INTEGRAL MEMBRANE PROTEIN-RELATED"/>
    <property type="match status" value="1"/>
</dbReference>
<reference evidence="2 3" key="1">
    <citation type="submission" date="2021-03" db="EMBL/GenBank/DDBJ databases">
        <title>Sequencing the genomes of 1000 actinobacteria strains.</title>
        <authorList>
            <person name="Klenk H.-P."/>
        </authorList>
    </citation>
    <scope>NUCLEOTIDE SEQUENCE [LARGE SCALE GENOMIC DNA]</scope>
    <source>
        <strain evidence="2 3">DSM 12936</strain>
    </source>
</reference>
<proteinExistence type="predicted"/>
<evidence type="ECO:0000313" key="2">
    <source>
        <dbReference type="EMBL" id="MBP2415264.1"/>
    </source>
</evidence>
<feature type="transmembrane region" description="Helical" evidence="1">
    <location>
        <begin position="64"/>
        <end position="82"/>
    </location>
</feature>
<evidence type="ECO:0000313" key="3">
    <source>
        <dbReference type="Proteomes" id="UP000758168"/>
    </source>
</evidence>
<gene>
    <name evidence="2" type="ORF">JOF54_000186</name>
</gene>
<evidence type="ECO:0000256" key="1">
    <source>
        <dbReference type="SAM" id="Phobius"/>
    </source>
</evidence>
<dbReference type="Proteomes" id="UP000758168">
    <property type="component" value="Unassembled WGS sequence"/>
</dbReference>
<dbReference type="Pfam" id="PF19700">
    <property type="entry name" value="DUF6198"/>
    <property type="match status" value="1"/>
</dbReference>
<dbReference type="InterPro" id="IPR038750">
    <property type="entry name" value="YczE/YyaS-like"/>
</dbReference>
<keyword evidence="1" id="KW-0812">Transmembrane</keyword>
<accession>A0ABS4Z2Q3</accession>
<feature type="transmembrane region" description="Helical" evidence="1">
    <location>
        <begin position="26"/>
        <end position="44"/>
    </location>
</feature>
<protein>
    <submittedName>
        <fullName evidence="2">Membrane protein YczE</fullName>
    </submittedName>
</protein>
<dbReference type="PANTHER" id="PTHR40078:SF1">
    <property type="entry name" value="INTEGRAL MEMBRANE PROTEIN"/>
    <property type="match status" value="1"/>
</dbReference>
<sequence length="232" mass="23843">MTTSAPSALGPLQQLRAGRLARRLPQLYLGLALYGFSMAMMLRSDLGLAPWDVLHEGLERWVPLSYGTITIVVGALVLLMWVPLRQRPGLGTISNVFAVGIAADLGLAVLRTPGPLVLQVLLLVGGVVANGLAGAVYIGSHFGPGPRDGLMTGLARRTGASLRLVRTGIEVVVLAVGFALGGTVGLGTVLYAVGIGPLVQLFLPHVAVRLDPRPEATTTAPASPVAAAGPGA</sequence>
<dbReference type="RefSeq" id="WP_210052146.1">
    <property type="nucleotide sequence ID" value="NZ_BAAAMH010000026.1"/>
</dbReference>
<keyword evidence="1" id="KW-0472">Membrane</keyword>
<keyword evidence="3" id="KW-1185">Reference proteome</keyword>